<dbReference type="SUPFAM" id="SSF56112">
    <property type="entry name" value="Protein kinase-like (PK-like)"/>
    <property type="match status" value="1"/>
</dbReference>
<reference evidence="5 6" key="1">
    <citation type="journal article" date="2022" name="bioRxiv">
        <title>Genomics of Preaxostyla Flagellates Illuminates Evolutionary Transitions and the Path Towards Mitochondrial Loss.</title>
        <authorList>
            <person name="Novak L.V.F."/>
            <person name="Treitli S.C."/>
            <person name="Pyrih J."/>
            <person name="Halakuc P."/>
            <person name="Pipaliya S.V."/>
            <person name="Vacek V."/>
            <person name="Brzon O."/>
            <person name="Soukal P."/>
            <person name="Eme L."/>
            <person name="Dacks J.B."/>
            <person name="Karnkowska A."/>
            <person name="Elias M."/>
            <person name="Hampl V."/>
        </authorList>
    </citation>
    <scope>NUCLEOTIDE SEQUENCE [LARGE SCALE GENOMIC DNA]</scope>
    <source>
        <strain evidence="5">NAU3</strain>
        <tissue evidence="5">Gut</tissue>
    </source>
</reference>
<dbReference type="SUPFAM" id="SSF51126">
    <property type="entry name" value="Pectin lyase-like"/>
    <property type="match status" value="1"/>
</dbReference>
<feature type="coiled-coil region" evidence="1">
    <location>
        <begin position="542"/>
        <end position="569"/>
    </location>
</feature>
<dbReference type="InterPro" id="IPR011050">
    <property type="entry name" value="Pectin_lyase_fold/virulence"/>
</dbReference>
<evidence type="ECO:0000313" key="6">
    <source>
        <dbReference type="Proteomes" id="UP001281761"/>
    </source>
</evidence>
<feature type="compositionally biased region" description="Polar residues" evidence="2">
    <location>
        <begin position="581"/>
        <end position="597"/>
    </location>
</feature>
<evidence type="ECO:0000259" key="4">
    <source>
        <dbReference type="PROSITE" id="PS50011"/>
    </source>
</evidence>
<dbReference type="Proteomes" id="UP001281761">
    <property type="component" value="Unassembled WGS sequence"/>
</dbReference>
<feature type="region of interest" description="Disordered" evidence="2">
    <location>
        <begin position="474"/>
        <end position="511"/>
    </location>
</feature>
<dbReference type="PROSITE" id="PS50011">
    <property type="entry name" value="PROTEIN_KINASE_DOM"/>
    <property type="match status" value="1"/>
</dbReference>
<dbReference type="InterPro" id="IPR000719">
    <property type="entry name" value="Prot_kinase_dom"/>
</dbReference>
<feature type="compositionally biased region" description="Acidic residues" evidence="2">
    <location>
        <begin position="481"/>
        <end position="491"/>
    </location>
</feature>
<accession>A0ABQ9X2H2</accession>
<evidence type="ECO:0000313" key="5">
    <source>
        <dbReference type="EMBL" id="KAK2945549.1"/>
    </source>
</evidence>
<feature type="compositionally biased region" description="Basic and acidic residues" evidence="2">
    <location>
        <begin position="492"/>
        <end position="511"/>
    </location>
</feature>
<dbReference type="Gene3D" id="1.10.510.10">
    <property type="entry name" value="Transferase(Phosphotransferase) domain 1"/>
    <property type="match status" value="1"/>
</dbReference>
<dbReference type="EMBL" id="JARBJD010000255">
    <property type="protein sequence ID" value="KAK2945549.1"/>
    <property type="molecule type" value="Genomic_DNA"/>
</dbReference>
<sequence length="813" mass="87975">MVGGMYVDINGAVSLSDCLFNDCSASGTSHTTAGAQFFFNDVAPTAFTRLNFTDCQSSDQVAGMYLYASCDIVITDFRFLRCTTGYEHISSLAGGFLGSLPSTKTLTMKDCSFIECSSGDFGAAFTVMGLESCVVSDCLVKDCFSGTSGAIRFEIYDEHPSSISLTRVAFVNNSVEQNPKIPELICIPEDASAFVDVHLNSFDCDEIPTLSIVDCFTTCTATSIGMRATAKAYSPEQSCTRIIHDSFDKIGPMLTEGVELSFDPLSGRMELEMKGKMPIASQKYQVTFRNDEDKTDVNGVIEFVNGKGTLTSPSPSLTLDYSTSYTITSIVGIVPSSSSSLSNTLTFPLAAWVFNLASTPSFVSFTTPTPPTLIEAKAQLVSTDKPLAIVSLLLSEEVKGSFEIVVEEEGKDVAITVAFDEPSKIGVSSGFVVVGEDRLLTHDTNYTIKSITRLTNSESPFVWMNETISFHIPKSSYVPPEEPENPEPEDPVEPKPEPEDPTDPKKGDDKKAMLPGTKKLLSWLIPLVSSLLIALLLAIVIIVLLRRQKNKAETSLKELEERTDEQVDEKIEVEGFGPDHTNAQIPPQALSHSNFGPDNSLFPTKVGQPQSSKADALEYLVEVMKCSGDFAVSTTRMNTTLYSVIHTQKKDIGKRTIGVQIVNGLKQVVARRGQSDVLTQLSSHWILLDSAGNVQLKLDMNSTEAEQAVLLAQKQQDPNAVGAEGEKGGMDGLRWRAPEVVAGSGQVDGPNASVFSLGLILWEIETGLVPYGEVDAVVAQRQSGTGIPPNMSDVHDDEFVAMLTRCLSVNPKD</sequence>
<name>A0ABQ9X2H2_9EUKA</name>
<evidence type="ECO:0000256" key="2">
    <source>
        <dbReference type="SAM" id="MobiDB-lite"/>
    </source>
</evidence>
<keyword evidence="1" id="KW-0175">Coiled coil</keyword>
<keyword evidence="3" id="KW-0812">Transmembrane</keyword>
<keyword evidence="3" id="KW-0472">Membrane</keyword>
<dbReference type="InterPro" id="IPR011009">
    <property type="entry name" value="Kinase-like_dom_sf"/>
</dbReference>
<feature type="transmembrane region" description="Helical" evidence="3">
    <location>
        <begin position="520"/>
        <end position="545"/>
    </location>
</feature>
<evidence type="ECO:0000256" key="3">
    <source>
        <dbReference type="SAM" id="Phobius"/>
    </source>
</evidence>
<comment type="caution">
    <text evidence="5">The sequence shown here is derived from an EMBL/GenBank/DDBJ whole genome shotgun (WGS) entry which is preliminary data.</text>
</comment>
<gene>
    <name evidence="5" type="ORF">BLNAU_19506</name>
</gene>
<evidence type="ECO:0000256" key="1">
    <source>
        <dbReference type="SAM" id="Coils"/>
    </source>
</evidence>
<proteinExistence type="predicted"/>
<feature type="domain" description="Protein kinase" evidence="4">
    <location>
        <begin position="525"/>
        <end position="813"/>
    </location>
</feature>
<keyword evidence="3" id="KW-1133">Transmembrane helix</keyword>
<organism evidence="5 6">
    <name type="scientific">Blattamonas nauphoetae</name>
    <dbReference type="NCBI Taxonomy" id="2049346"/>
    <lineage>
        <taxon>Eukaryota</taxon>
        <taxon>Metamonada</taxon>
        <taxon>Preaxostyla</taxon>
        <taxon>Oxymonadida</taxon>
        <taxon>Blattamonas</taxon>
    </lineage>
</organism>
<feature type="region of interest" description="Disordered" evidence="2">
    <location>
        <begin position="574"/>
        <end position="608"/>
    </location>
</feature>
<keyword evidence="6" id="KW-1185">Reference proteome</keyword>
<protein>
    <recommendedName>
        <fullName evidence="4">Protein kinase domain-containing protein</fullName>
    </recommendedName>
</protein>